<feature type="transmembrane region" description="Helical" evidence="1">
    <location>
        <begin position="116"/>
        <end position="132"/>
    </location>
</feature>
<gene>
    <name evidence="2" type="ORF">CLV43_112150</name>
</gene>
<dbReference type="RefSeq" id="WP_146175014.1">
    <property type="nucleotide sequence ID" value="NZ_PVTF01000012.1"/>
</dbReference>
<dbReference type="EMBL" id="PVTF01000012">
    <property type="protein sequence ID" value="PRY36225.1"/>
    <property type="molecule type" value="Genomic_DNA"/>
</dbReference>
<evidence type="ECO:0000313" key="2">
    <source>
        <dbReference type="EMBL" id="PRY36225.1"/>
    </source>
</evidence>
<proteinExistence type="predicted"/>
<keyword evidence="1" id="KW-0812">Transmembrane</keyword>
<feature type="transmembrane region" description="Helical" evidence="1">
    <location>
        <begin position="12"/>
        <end position="34"/>
    </location>
</feature>
<sequence>MTETTEPAKSHAGSMLTSAAVLFVLLRLLAVAHYDWHTAFALLHTLDLDDAPGLFLGTFMADRRISSVLLIVALPFTVAYLQATRVDRTRMRFGGTLLLVVLVAMLISHIKTYHLWWVPAGAAALAAVLVVLERAHRHPRLRDPIAFVLHRSGASTVIAALVVAAVVATPWVPLERVETTSGTHEYYVVDTPPGFLKVLEAKSRKFVILRDDDVRSREELTDH</sequence>
<dbReference type="Proteomes" id="UP000239494">
    <property type="component" value="Unassembled WGS sequence"/>
</dbReference>
<comment type="caution">
    <text evidence="2">The sequence shown here is derived from an EMBL/GenBank/DDBJ whole genome shotgun (WGS) entry which is preliminary data.</text>
</comment>
<dbReference type="OrthoDB" id="4229874at2"/>
<evidence type="ECO:0000256" key="1">
    <source>
        <dbReference type="SAM" id="Phobius"/>
    </source>
</evidence>
<accession>A0A2T0SS34</accession>
<organism evidence="2 3">
    <name type="scientific">Umezawaea tangerina</name>
    <dbReference type="NCBI Taxonomy" id="84725"/>
    <lineage>
        <taxon>Bacteria</taxon>
        <taxon>Bacillati</taxon>
        <taxon>Actinomycetota</taxon>
        <taxon>Actinomycetes</taxon>
        <taxon>Pseudonocardiales</taxon>
        <taxon>Pseudonocardiaceae</taxon>
        <taxon>Umezawaea</taxon>
    </lineage>
</organism>
<name>A0A2T0SS34_9PSEU</name>
<evidence type="ECO:0000313" key="3">
    <source>
        <dbReference type="Proteomes" id="UP000239494"/>
    </source>
</evidence>
<feature type="transmembrane region" description="Helical" evidence="1">
    <location>
        <begin position="153"/>
        <end position="172"/>
    </location>
</feature>
<dbReference type="AlphaFoldDB" id="A0A2T0SS34"/>
<keyword evidence="1" id="KW-1133">Transmembrane helix</keyword>
<feature type="transmembrane region" description="Helical" evidence="1">
    <location>
        <begin position="64"/>
        <end position="81"/>
    </location>
</feature>
<feature type="transmembrane region" description="Helical" evidence="1">
    <location>
        <begin position="93"/>
        <end position="110"/>
    </location>
</feature>
<protein>
    <submittedName>
        <fullName evidence="2">Uncharacterized protein</fullName>
    </submittedName>
</protein>
<keyword evidence="3" id="KW-1185">Reference proteome</keyword>
<reference evidence="2 3" key="1">
    <citation type="submission" date="2018-03" db="EMBL/GenBank/DDBJ databases">
        <title>Genomic Encyclopedia of Archaeal and Bacterial Type Strains, Phase II (KMG-II): from individual species to whole genera.</title>
        <authorList>
            <person name="Goeker M."/>
        </authorList>
    </citation>
    <scope>NUCLEOTIDE SEQUENCE [LARGE SCALE GENOMIC DNA]</scope>
    <source>
        <strain evidence="2 3">DSM 44720</strain>
    </source>
</reference>
<keyword evidence="1" id="KW-0472">Membrane</keyword>